<accession>A0A0D6JDJ3</accession>
<keyword evidence="3" id="KW-1185">Reference proteome</keyword>
<dbReference type="Gene3D" id="1.10.150.20">
    <property type="entry name" value="5' to 3' exonuclease, C-terminal subdomain"/>
    <property type="match status" value="1"/>
</dbReference>
<dbReference type="KEGG" id="fil:BN1229_v1_1375"/>
<organism evidence="2 3">
    <name type="scientific">Candidatus Filomicrobium marinum</name>
    <dbReference type="NCBI Taxonomy" id="1608628"/>
    <lineage>
        <taxon>Bacteria</taxon>
        <taxon>Pseudomonadati</taxon>
        <taxon>Pseudomonadota</taxon>
        <taxon>Alphaproteobacteria</taxon>
        <taxon>Hyphomicrobiales</taxon>
        <taxon>Hyphomicrobiaceae</taxon>
        <taxon>Filomicrobium</taxon>
    </lineage>
</organism>
<feature type="region of interest" description="Disordered" evidence="1">
    <location>
        <begin position="473"/>
        <end position="493"/>
    </location>
</feature>
<protein>
    <recommendedName>
        <fullName evidence="4">DUF4332 domain-containing protein</fullName>
    </recommendedName>
</protein>
<dbReference type="RefSeq" id="WP_052743749.1">
    <property type="nucleotide sequence ID" value="NZ_LN829118.1"/>
</dbReference>
<sequence>MSSDLAQARGALARDLANLEELLSADSDWQALRDFEKRTGRNMTAKLDGAAEAGLPEGVCNSLKGNSLFLARARILEALDLLQADTARADRSAADEPFQPSFDLPVIEPDDLTRIRGITPGIATHLTALGATAYEKIAAWSADDVATVAEALNLGNTISRQNWIEQAALLAIRNGRAIAKPLSKAHLHTTAAPQPVDRIDDALARLVCQAKALPLPNIPSPVELTSAEEAETFQPDAPVPSAPPAFLPIVDETGDDLRHIAFIDDKVATNLNSLGILKFSDIAHFTVDQVAMVSVRFGLGNRISREQWIEQAAVLATGCATAYARRVKAGETASLHPAPPPVQFPADGSAQSTPANPVVSEVTPPPLPQPPPLASASTAHLQPAEIEHIQPPPLPEYFAELADQYPRQDYEAYEEDTDEGVSIISRAQPAPRVRRMPTERPAKRWAHADGPLLRNPSDWEPIEEAAVEIVPRSPPFPGVGPVQHAASRLQSAVDTPAPALSRLLRVLQRR</sequence>
<evidence type="ECO:0000256" key="1">
    <source>
        <dbReference type="SAM" id="MobiDB-lite"/>
    </source>
</evidence>
<dbReference type="EMBL" id="LN829119">
    <property type="protein sequence ID" value="CPR17691.1"/>
    <property type="molecule type" value="Genomic_DNA"/>
</dbReference>
<dbReference type="OrthoDB" id="9807941at2"/>
<evidence type="ECO:0000313" key="2">
    <source>
        <dbReference type="EMBL" id="CPR17691.1"/>
    </source>
</evidence>
<evidence type="ECO:0000313" key="3">
    <source>
        <dbReference type="Proteomes" id="UP000033187"/>
    </source>
</evidence>
<dbReference type="KEGG" id="fiy:BN1229_v1_1374"/>
<feature type="region of interest" description="Disordered" evidence="1">
    <location>
        <begin position="333"/>
        <end position="381"/>
    </location>
</feature>
<dbReference type="Proteomes" id="UP000033187">
    <property type="component" value="Chromosome 1"/>
</dbReference>
<proteinExistence type="predicted"/>
<dbReference type="AlphaFoldDB" id="A0A0D6JDJ3"/>
<evidence type="ECO:0008006" key="4">
    <source>
        <dbReference type="Google" id="ProtNLM"/>
    </source>
</evidence>
<feature type="compositionally biased region" description="Pro residues" evidence="1">
    <location>
        <begin position="363"/>
        <end position="373"/>
    </location>
</feature>
<name>A0A0D6JDJ3_9HYPH</name>
<gene>
    <name evidence="2" type="ORF">YBN1229_v1_1374</name>
</gene>
<reference evidence="3" key="1">
    <citation type="submission" date="2015-02" db="EMBL/GenBank/DDBJ databases">
        <authorList>
            <person name="Chooi Y.-H."/>
        </authorList>
    </citation>
    <scope>NUCLEOTIDE SEQUENCE [LARGE SCALE GENOMIC DNA]</scope>
    <source>
        <strain evidence="3">strain Y</strain>
    </source>
</reference>